<dbReference type="AlphaFoldDB" id="A0A9W6WWS9"/>
<dbReference type="Pfam" id="PF07727">
    <property type="entry name" value="RVT_2"/>
    <property type="match status" value="1"/>
</dbReference>
<keyword evidence="3" id="KW-1185">Reference proteome</keyword>
<dbReference type="EMBL" id="BSXT01000197">
    <property type="protein sequence ID" value="GMF20478.1"/>
    <property type="molecule type" value="Genomic_DNA"/>
</dbReference>
<evidence type="ECO:0000313" key="2">
    <source>
        <dbReference type="EMBL" id="GMF20478.1"/>
    </source>
</evidence>
<protein>
    <submittedName>
        <fullName evidence="2">Unnamed protein product</fullName>
    </submittedName>
</protein>
<sequence length="246" mass="26472">MFQAAGLSKRFWSDAVQTVAFAFPGPSQGKTNGEAHGAPTFAEEDVGVWMQRPSSGSQASETEAGCEGREGVREGGWLPVWIPIVNESSGSIATALTAVFCGSEMPKDRVVTTDADMPIIVQVATVAPSDPCAQVAKAFMQQYGVDDTKTASPVARHESIRDGLVLAVQLGWWDLQLDVETAFLNSELTQHIYVTPSTEGSNAAKVWKLKKGRYELKEASHAGYDKVTRYLLGIGLANVNLAHATW</sequence>
<comment type="caution">
    <text evidence="2">The sequence shown here is derived from an EMBL/GenBank/DDBJ whole genome shotgun (WGS) entry which is preliminary data.</text>
</comment>
<proteinExistence type="predicted"/>
<name>A0A9W6WWS9_9STRA</name>
<reference evidence="2" key="1">
    <citation type="submission" date="2023-04" db="EMBL/GenBank/DDBJ databases">
        <title>Phytophthora fragariaefolia NBRC 109709.</title>
        <authorList>
            <person name="Ichikawa N."/>
            <person name="Sato H."/>
            <person name="Tonouchi N."/>
        </authorList>
    </citation>
    <scope>NUCLEOTIDE SEQUENCE</scope>
    <source>
        <strain evidence="2">NBRC 109709</strain>
    </source>
</reference>
<dbReference type="InterPro" id="IPR013103">
    <property type="entry name" value="RVT_2"/>
</dbReference>
<feature type="domain" description="Reverse transcriptase Ty1/copia-type" evidence="1">
    <location>
        <begin position="135"/>
        <end position="239"/>
    </location>
</feature>
<accession>A0A9W6WWS9</accession>
<evidence type="ECO:0000259" key="1">
    <source>
        <dbReference type="Pfam" id="PF07727"/>
    </source>
</evidence>
<organism evidence="2 3">
    <name type="scientific">Phytophthora fragariaefolia</name>
    <dbReference type="NCBI Taxonomy" id="1490495"/>
    <lineage>
        <taxon>Eukaryota</taxon>
        <taxon>Sar</taxon>
        <taxon>Stramenopiles</taxon>
        <taxon>Oomycota</taxon>
        <taxon>Peronosporomycetes</taxon>
        <taxon>Peronosporales</taxon>
        <taxon>Peronosporaceae</taxon>
        <taxon>Phytophthora</taxon>
    </lineage>
</organism>
<gene>
    <name evidence="2" type="ORF">Pfra01_000246200</name>
</gene>
<dbReference type="OrthoDB" id="447273at2759"/>
<evidence type="ECO:0000313" key="3">
    <source>
        <dbReference type="Proteomes" id="UP001165121"/>
    </source>
</evidence>
<dbReference type="Proteomes" id="UP001165121">
    <property type="component" value="Unassembled WGS sequence"/>
</dbReference>